<proteinExistence type="predicted"/>
<sequence length="223" mass="25181">MLIRETDRQRLLLIDRLLRQQNHQQLEQVIVAEAARGLFTIEVLGAARALRLAPVVIYLATLGVENLPDAGGHALWLAVYQSIAKGAETEAFRRLQDRLPVKWVTRMVMAGDTIDMAALARCKGKPDDWLTAFELAVDQHRFDLFERLVEQGVRRKATIEDWLNLAKMMMPRQPLLARLRDLEPLGRSYARMRGQLPAIAELANSRSLLALQAARCLAQSGDH</sequence>
<feature type="non-terminal residue" evidence="1">
    <location>
        <position position="223"/>
    </location>
</feature>
<keyword evidence="2" id="KW-1185">Reference proteome</keyword>
<dbReference type="EMBL" id="PTQZ01000037">
    <property type="protein sequence ID" value="PQA48906.1"/>
    <property type="molecule type" value="Genomic_DNA"/>
</dbReference>
<organism evidence="1 2">
    <name type="scientific">Amnimonas aquatica</name>
    <dbReference type="NCBI Taxonomy" id="2094561"/>
    <lineage>
        <taxon>Bacteria</taxon>
        <taxon>Pseudomonadati</taxon>
        <taxon>Pseudomonadota</taxon>
        <taxon>Gammaproteobacteria</taxon>
        <taxon>Moraxellales</taxon>
        <taxon>Moraxellaceae</taxon>
        <taxon>Amnimonas</taxon>
    </lineage>
</organism>
<evidence type="ECO:0000313" key="1">
    <source>
        <dbReference type="EMBL" id="PQA48906.1"/>
    </source>
</evidence>
<dbReference type="Proteomes" id="UP000243900">
    <property type="component" value="Unassembled WGS sequence"/>
</dbReference>
<dbReference type="RefSeq" id="WP_146089183.1">
    <property type="nucleotide sequence ID" value="NZ_PTQZ01000037.1"/>
</dbReference>
<protein>
    <submittedName>
        <fullName evidence="1">Uncharacterized protein</fullName>
    </submittedName>
</protein>
<evidence type="ECO:0000313" key="2">
    <source>
        <dbReference type="Proteomes" id="UP000243900"/>
    </source>
</evidence>
<name>A0A2P6AU22_9GAMM</name>
<dbReference type="AlphaFoldDB" id="A0A2P6AU22"/>
<gene>
    <name evidence="1" type="ORF">C5O18_02950</name>
</gene>
<comment type="caution">
    <text evidence="1">The sequence shown here is derived from an EMBL/GenBank/DDBJ whole genome shotgun (WGS) entry which is preliminary data.</text>
</comment>
<reference evidence="2" key="1">
    <citation type="submission" date="2018-02" db="EMBL/GenBank/DDBJ databases">
        <title>Genome sequencing of Solimonas sp. HR-BB.</title>
        <authorList>
            <person name="Lee Y."/>
            <person name="Jeon C.O."/>
        </authorList>
    </citation>
    <scope>NUCLEOTIDE SEQUENCE [LARGE SCALE GENOMIC DNA]</scope>
    <source>
        <strain evidence="2">HR-E</strain>
    </source>
</reference>
<accession>A0A2P6AU22</accession>